<dbReference type="AlphaFoldDB" id="A0A7M5XNS5"/>
<feature type="transmembrane region" description="Helical" evidence="1">
    <location>
        <begin position="51"/>
        <end position="72"/>
    </location>
</feature>
<evidence type="ECO:0000256" key="1">
    <source>
        <dbReference type="SAM" id="Phobius"/>
    </source>
</evidence>
<reference evidence="2" key="1">
    <citation type="submission" date="2021-01" db="UniProtKB">
        <authorList>
            <consortium name="EnsemblMetazoa"/>
        </authorList>
    </citation>
    <scope>IDENTIFICATION</scope>
</reference>
<sequence length="100" mass="11685">MKIQIVDEEKMFIQMHFLTPFMQWLDVVELEIRPGQHSGAEVEAHSFSTGVFPICFPLAFVINVLLFFVPFYDWGQNHARLEKIRTFCKIGTDIEFLSNC</sequence>
<evidence type="ECO:0000313" key="2">
    <source>
        <dbReference type="EnsemblMetazoa" id="CLYHEMP024605.3"/>
    </source>
</evidence>
<protein>
    <submittedName>
        <fullName evidence="2">Uncharacterized protein</fullName>
    </submittedName>
</protein>
<evidence type="ECO:0000313" key="3">
    <source>
        <dbReference type="Proteomes" id="UP000594262"/>
    </source>
</evidence>
<keyword evidence="1" id="KW-0472">Membrane</keyword>
<keyword evidence="1" id="KW-1133">Transmembrane helix</keyword>
<keyword evidence="3" id="KW-1185">Reference proteome</keyword>
<dbReference type="EnsemblMetazoa" id="CLYHEMT024605.3">
    <property type="protein sequence ID" value="CLYHEMP024605.3"/>
    <property type="gene ID" value="CLYHEMG024605"/>
</dbReference>
<dbReference type="OrthoDB" id="425082at2759"/>
<proteinExistence type="predicted"/>
<organism evidence="2 3">
    <name type="scientific">Clytia hemisphaerica</name>
    <dbReference type="NCBI Taxonomy" id="252671"/>
    <lineage>
        <taxon>Eukaryota</taxon>
        <taxon>Metazoa</taxon>
        <taxon>Cnidaria</taxon>
        <taxon>Hydrozoa</taxon>
        <taxon>Hydroidolina</taxon>
        <taxon>Leptothecata</taxon>
        <taxon>Obeliida</taxon>
        <taxon>Clytiidae</taxon>
        <taxon>Clytia</taxon>
    </lineage>
</organism>
<name>A0A7M5XNS5_9CNID</name>
<keyword evidence="1" id="KW-0812">Transmembrane</keyword>
<dbReference type="Proteomes" id="UP000594262">
    <property type="component" value="Unplaced"/>
</dbReference>
<accession>A0A7M5XNS5</accession>